<feature type="chain" id="PRO_5046342990" evidence="2">
    <location>
        <begin position="44"/>
        <end position="449"/>
    </location>
</feature>
<feature type="region of interest" description="Disordered" evidence="1">
    <location>
        <begin position="44"/>
        <end position="72"/>
    </location>
</feature>
<dbReference type="PANTHER" id="PTHR34853">
    <property type="match status" value="1"/>
</dbReference>
<dbReference type="InterPro" id="IPR005152">
    <property type="entry name" value="Lipase_secreted"/>
</dbReference>
<reference evidence="4" key="1">
    <citation type="journal article" date="2019" name="Int. J. Syst. Evol. Microbiol.">
        <title>The Global Catalogue of Microorganisms (GCM) 10K type strain sequencing project: providing services to taxonomists for standard genome sequencing and annotation.</title>
        <authorList>
            <consortium name="The Broad Institute Genomics Platform"/>
            <consortium name="The Broad Institute Genome Sequencing Center for Infectious Disease"/>
            <person name="Wu L."/>
            <person name="Ma J."/>
        </authorList>
    </citation>
    <scope>NUCLEOTIDE SEQUENCE [LARGE SCALE GENOMIC DNA]</scope>
    <source>
        <strain evidence="4">JCM 4316</strain>
    </source>
</reference>
<dbReference type="Proteomes" id="UP001500253">
    <property type="component" value="Unassembled WGS sequence"/>
</dbReference>
<feature type="region of interest" description="Disordered" evidence="1">
    <location>
        <begin position="1"/>
        <end position="20"/>
    </location>
</feature>
<sequence length="449" mass="46342">MLNSPRRTRPGRAQAGPGPRTGARAAALCAALLLAGSAAPALAAAPGTPGGTAATGAQATAASAPGGTAADAARSGRGALVSHTLLYTLEKPGDVATWLTDAEFDPGTVRYGVDAYRLVYRTVDPHGRPTTASGLLVLPRGHEGRLRPVSFTHGTGVHKDDSPSMKTGGFLPAPPVTYASAGYAAVAPDYLGMGLGPGPHPWMDVPSETTASLDMLRAARAFVSGTGRTLDRDVAVTGFSQGASAALGLARALESGEDRRFRLGALAPVSGAYDFGGAELPALLAGELEPKSSVLYAAYTLIAFNRLHHLYDSPEEVFQAPYADTIEALFDGTHTGPELMAGTPATVGELLTGPGRELLSDPTGPMAAALRTTDDVCDWAPRAPVRLYLARDDEQATVATTAHCRAAFARHGVAAPIVDLGAVDYHGSRHLGSNVRATTAVVRWLDSLR</sequence>
<keyword evidence="3" id="KW-0378">Hydrolase</keyword>
<protein>
    <submittedName>
        <fullName evidence="3">Alpha/beta fold hydrolase</fullName>
    </submittedName>
</protein>
<evidence type="ECO:0000313" key="4">
    <source>
        <dbReference type="Proteomes" id="UP001500253"/>
    </source>
</evidence>
<evidence type="ECO:0000256" key="2">
    <source>
        <dbReference type="SAM" id="SignalP"/>
    </source>
</evidence>
<dbReference type="InterPro" id="IPR029058">
    <property type="entry name" value="AB_hydrolase_fold"/>
</dbReference>
<accession>A0ABP5TP41</accession>
<dbReference type="PIRSF" id="PIRSF029171">
    <property type="entry name" value="Esterase_LipA"/>
    <property type="match status" value="1"/>
</dbReference>
<organism evidence="3 4">
    <name type="scientific">Streptomyces cuspidosporus</name>
    <dbReference type="NCBI Taxonomy" id="66882"/>
    <lineage>
        <taxon>Bacteria</taxon>
        <taxon>Bacillati</taxon>
        <taxon>Actinomycetota</taxon>
        <taxon>Actinomycetes</taxon>
        <taxon>Kitasatosporales</taxon>
        <taxon>Streptomycetaceae</taxon>
        <taxon>Streptomyces</taxon>
    </lineage>
</organism>
<dbReference type="EMBL" id="BAAASD010000023">
    <property type="protein sequence ID" value="GAA2355273.1"/>
    <property type="molecule type" value="Genomic_DNA"/>
</dbReference>
<feature type="compositionally biased region" description="Low complexity" evidence="1">
    <location>
        <begin position="11"/>
        <end position="20"/>
    </location>
</feature>
<evidence type="ECO:0000256" key="1">
    <source>
        <dbReference type="SAM" id="MobiDB-lite"/>
    </source>
</evidence>
<gene>
    <name evidence="3" type="ORF">GCM10010246_50390</name>
</gene>
<dbReference type="RefSeq" id="WP_346176661.1">
    <property type="nucleotide sequence ID" value="NZ_BAAASD010000023.1"/>
</dbReference>
<name>A0ABP5TP41_9ACTN</name>
<evidence type="ECO:0000313" key="3">
    <source>
        <dbReference type="EMBL" id="GAA2355273.1"/>
    </source>
</evidence>
<feature type="signal peptide" evidence="2">
    <location>
        <begin position="1"/>
        <end position="43"/>
    </location>
</feature>
<proteinExistence type="predicted"/>
<dbReference type="PANTHER" id="PTHR34853:SF1">
    <property type="entry name" value="LIPASE 5"/>
    <property type="match status" value="1"/>
</dbReference>
<dbReference type="Gene3D" id="3.40.50.1820">
    <property type="entry name" value="alpha/beta hydrolase"/>
    <property type="match status" value="1"/>
</dbReference>
<feature type="compositionally biased region" description="Basic residues" evidence="1">
    <location>
        <begin position="1"/>
        <end position="10"/>
    </location>
</feature>
<keyword evidence="2" id="KW-0732">Signal</keyword>
<keyword evidence="4" id="KW-1185">Reference proteome</keyword>
<comment type="caution">
    <text evidence="3">The sequence shown here is derived from an EMBL/GenBank/DDBJ whole genome shotgun (WGS) entry which is preliminary data.</text>
</comment>
<dbReference type="Gene3D" id="1.10.260.160">
    <property type="match status" value="1"/>
</dbReference>
<dbReference type="SUPFAM" id="SSF53474">
    <property type="entry name" value="alpha/beta-Hydrolases"/>
    <property type="match status" value="1"/>
</dbReference>
<dbReference type="GO" id="GO:0016787">
    <property type="term" value="F:hydrolase activity"/>
    <property type="evidence" value="ECO:0007669"/>
    <property type="project" value="UniProtKB-KW"/>
</dbReference>